<dbReference type="RefSeq" id="WP_131150146.1">
    <property type="nucleotide sequence ID" value="NZ_SJTG01000001.1"/>
</dbReference>
<comment type="caution">
    <text evidence="3">The sequence shown here is derived from an EMBL/GenBank/DDBJ whole genome shotgun (WGS) entry which is preliminary data.</text>
</comment>
<evidence type="ECO:0000313" key="4">
    <source>
        <dbReference type="Proteomes" id="UP000291822"/>
    </source>
</evidence>
<organism evidence="3 4">
    <name type="scientific">Dyella soli</name>
    <dbReference type="NCBI Taxonomy" id="522319"/>
    <lineage>
        <taxon>Bacteria</taxon>
        <taxon>Pseudomonadati</taxon>
        <taxon>Pseudomonadota</taxon>
        <taxon>Gammaproteobacteria</taxon>
        <taxon>Lysobacterales</taxon>
        <taxon>Rhodanobacteraceae</taxon>
        <taxon>Dyella</taxon>
    </lineage>
</organism>
<keyword evidence="2" id="KW-1133">Transmembrane helix</keyword>
<evidence type="ECO:0000313" key="3">
    <source>
        <dbReference type="EMBL" id="TCI13070.1"/>
    </source>
</evidence>
<proteinExistence type="predicted"/>
<sequence>MSAIWGHLTGVLITLIMFAFIAIWIWAWSGRHKRVFDRMAELPMEDDVPPATTSTASDDAKDGRS</sequence>
<keyword evidence="2" id="KW-0472">Membrane</keyword>
<accession>A0A4R0Z3X3</accession>
<evidence type="ECO:0000256" key="2">
    <source>
        <dbReference type="SAM" id="Phobius"/>
    </source>
</evidence>
<protein>
    <submittedName>
        <fullName evidence="3">Cbb3-type cytochrome c oxidase subunit 3</fullName>
    </submittedName>
</protein>
<feature type="transmembrane region" description="Helical" evidence="2">
    <location>
        <begin position="6"/>
        <end position="29"/>
    </location>
</feature>
<dbReference type="AlphaFoldDB" id="A0A4R0Z3X3"/>
<keyword evidence="2" id="KW-0812">Transmembrane</keyword>
<gene>
    <name evidence="3" type="ORF">EZM97_07150</name>
</gene>
<dbReference type="Proteomes" id="UP000291822">
    <property type="component" value="Unassembled WGS sequence"/>
</dbReference>
<reference evidence="3 4" key="1">
    <citation type="submission" date="2019-02" db="EMBL/GenBank/DDBJ databases">
        <title>Dyella amyloliquefaciens sp. nov., isolated from forest soil.</title>
        <authorList>
            <person name="Gao Z.-H."/>
            <person name="Qiu L.-H."/>
        </authorList>
    </citation>
    <scope>NUCLEOTIDE SEQUENCE [LARGE SCALE GENOMIC DNA]</scope>
    <source>
        <strain evidence="3 4">KACC 12747</strain>
    </source>
</reference>
<evidence type="ECO:0000256" key="1">
    <source>
        <dbReference type="SAM" id="MobiDB-lite"/>
    </source>
</evidence>
<feature type="region of interest" description="Disordered" evidence="1">
    <location>
        <begin position="45"/>
        <end position="65"/>
    </location>
</feature>
<name>A0A4R0Z3X3_9GAMM</name>
<keyword evidence="4" id="KW-1185">Reference proteome</keyword>
<dbReference type="EMBL" id="SJTG01000001">
    <property type="protein sequence ID" value="TCI13070.1"/>
    <property type="molecule type" value="Genomic_DNA"/>
</dbReference>